<sequence>MSANEGRKVFNMSVENSVEKGHSIFVSDSSGDASALCTGAGAGTFVVTRRANPHLKVRLDKLLVDRGLAASRERAQAMILAGNVLVNDQKLEKAGAQVAEESVIRLLGEDLRYVGRGGLKLERALDHWKIDVSRKICLDVGASTGGFTDCLLQRGAERVIAVDTGYGQLDFKLRQDARVRLLEKTNARYLTREVLGEGADLIVMDVSFISATLVLPAVLAAALPESPDERRGRQIVVLVKPQFEAGREQVGRGGIVRDAKAQKAAVDRVRDAVQSLGAVRTDTIESPILGAEGNREFLLYGVF</sequence>
<organism evidence="5 6">
    <name type="scientific">Candidatus Sulfotelmatobacter kueseliae</name>
    <dbReference type="NCBI Taxonomy" id="2042962"/>
    <lineage>
        <taxon>Bacteria</taxon>
        <taxon>Pseudomonadati</taxon>
        <taxon>Acidobacteriota</taxon>
        <taxon>Terriglobia</taxon>
        <taxon>Terriglobales</taxon>
        <taxon>Candidatus Korobacteraceae</taxon>
        <taxon>Candidatus Sulfotelmatobacter</taxon>
    </lineage>
</organism>
<dbReference type="CDD" id="cd02440">
    <property type="entry name" value="AdoMet_MTases"/>
    <property type="match status" value="1"/>
</dbReference>
<dbReference type="GO" id="GO:0032259">
    <property type="term" value="P:methylation"/>
    <property type="evidence" value="ECO:0007669"/>
    <property type="project" value="UniProtKB-KW"/>
</dbReference>
<feature type="domain" description="RNA-binding S4" evidence="4">
    <location>
        <begin position="57"/>
        <end position="120"/>
    </location>
</feature>
<proteinExistence type="inferred from homology"/>
<accession>A0A2U3K0I0</accession>
<protein>
    <submittedName>
        <fullName evidence="5">Putative rRNA methyltransferase YqxC</fullName>
        <ecNumber evidence="5">2.1.1.-</ecNumber>
    </submittedName>
</protein>
<evidence type="ECO:0000313" key="5">
    <source>
        <dbReference type="EMBL" id="SPF33118.1"/>
    </source>
</evidence>
<evidence type="ECO:0000256" key="3">
    <source>
        <dbReference type="PROSITE-ProRule" id="PRU00182"/>
    </source>
</evidence>
<dbReference type="PROSITE" id="PS50889">
    <property type="entry name" value="S4"/>
    <property type="match status" value="1"/>
</dbReference>
<evidence type="ECO:0000313" key="6">
    <source>
        <dbReference type="Proteomes" id="UP000238701"/>
    </source>
</evidence>
<keyword evidence="1 3" id="KW-0694">RNA-binding</keyword>
<dbReference type="EMBL" id="OMOD01000018">
    <property type="protein sequence ID" value="SPF33118.1"/>
    <property type="molecule type" value="Genomic_DNA"/>
</dbReference>
<evidence type="ECO:0000256" key="2">
    <source>
        <dbReference type="ARBA" id="ARBA00029460"/>
    </source>
</evidence>
<dbReference type="PANTHER" id="PTHR32319">
    <property type="entry name" value="BACTERIAL HEMOLYSIN-LIKE PROTEIN"/>
    <property type="match status" value="1"/>
</dbReference>
<dbReference type="Proteomes" id="UP000238701">
    <property type="component" value="Unassembled WGS sequence"/>
</dbReference>
<dbReference type="InterPro" id="IPR004538">
    <property type="entry name" value="Hemolysin_A/TlyA"/>
</dbReference>
<reference evidence="6" key="1">
    <citation type="submission" date="2018-02" db="EMBL/GenBank/DDBJ databases">
        <authorList>
            <person name="Hausmann B."/>
        </authorList>
    </citation>
    <scope>NUCLEOTIDE SEQUENCE [LARGE SCALE GENOMIC DNA]</scope>
    <source>
        <strain evidence="6">Peat soil MAG SbA1</strain>
    </source>
</reference>
<dbReference type="SUPFAM" id="SSF55174">
    <property type="entry name" value="Alpha-L RNA-binding motif"/>
    <property type="match status" value="1"/>
</dbReference>
<keyword evidence="5" id="KW-0808">Transferase</keyword>
<evidence type="ECO:0000259" key="4">
    <source>
        <dbReference type="SMART" id="SM00363"/>
    </source>
</evidence>
<dbReference type="InterPro" id="IPR002877">
    <property type="entry name" value="RNA_MeTrfase_FtsJ_dom"/>
</dbReference>
<dbReference type="NCBIfam" id="TIGR00478">
    <property type="entry name" value="tly"/>
    <property type="match status" value="1"/>
</dbReference>
<dbReference type="PANTHER" id="PTHR32319:SF0">
    <property type="entry name" value="BACTERIAL HEMOLYSIN-LIKE PROTEIN"/>
    <property type="match status" value="1"/>
</dbReference>
<dbReference type="InterPro" id="IPR036986">
    <property type="entry name" value="S4_RNA-bd_sf"/>
</dbReference>
<dbReference type="PIRSF" id="PIRSF005578">
    <property type="entry name" value="TlyA"/>
    <property type="match status" value="1"/>
</dbReference>
<dbReference type="InterPro" id="IPR029063">
    <property type="entry name" value="SAM-dependent_MTases_sf"/>
</dbReference>
<evidence type="ECO:0000256" key="1">
    <source>
        <dbReference type="ARBA" id="ARBA00022884"/>
    </source>
</evidence>
<keyword evidence="5" id="KW-0489">Methyltransferase</keyword>
<dbReference type="Pfam" id="PF01728">
    <property type="entry name" value="FtsJ"/>
    <property type="match status" value="1"/>
</dbReference>
<dbReference type="Pfam" id="PF01479">
    <property type="entry name" value="S4"/>
    <property type="match status" value="1"/>
</dbReference>
<dbReference type="Gene3D" id="3.10.290.10">
    <property type="entry name" value="RNA-binding S4 domain"/>
    <property type="match status" value="1"/>
</dbReference>
<dbReference type="SUPFAM" id="SSF53335">
    <property type="entry name" value="S-adenosyl-L-methionine-dependent methyltransferases"/>
    <property type="match status" value="1"/>
</dbReference>
<dbReference type="CDD" id="cd00165">
    <property type="entry name" value="S4"/>
    <property type="match status" value="1"/>
</dbReference>
<gene>
    <name evidence="5" type="primary">yqxC</name>
    <name evidence="5" type="ORF">SBA1_1140029</name>
</gene>
<dbReference type="EC" id="2.1.1.-" evidence="5"/>
<dbReference type="AlphaFoldDB" id="A0A2U3K0I0"/>
<dbReference type="InterPro" id="IPR002942">
    <property type="entry name" value="S4_RNA-bd"/>
</dbReference>
<name>A0A2U3K0I0_9BACT</name>
<dbReference type="SMART" id="SM00363">
    <property type="entry name" value="S4"/>
    <property type="match status" value="1"/>
</dbReference>
<dbReference type="Gene3D" id="3.40.50.150">
    <property type="entry name" value="Vaccinia Virus protein VP39"/>
    <property type="match status" value="1"/>
</dbReference>
<dbReference type="GO" id="GO:0008168">
    <property type="term" value="F:methyltransferase activity"/>
    <property type="evidence" value="ECO:0007669"/>
    <property type="project" value="UniProtKB-KW"/>
</dbReference>
<comment type="similarity">
    <text evidence="2">Belongs to the TlyA family.</text>
</comment>
<dbReference type="GO" id="GO:0003723">
    <property type="term" value="F:RNA binding"/>
    <property type="evidence" value="ECO:0007669"/>
    <property type="project" value="UniProtKB-KW"/>
</dbReference>
<dbReference type="InterPro" id="IPR047048">
    <property type="entry name" value="TlyA"/>
</dbReference>